<evidence type="ECO:0000256" key="11">
    <source>
        <dbReference type="PIRSR" id="PIRSR000018-50"/>
    </source>
</evidence>
<keyword evidence="10" id="KW-0472">Membrane</keyword>
<dbReference type="Gene3D" id="1.10.760.10">
    <property type="entry name" value="Cytochrome c-like domain"/>
    <property type="match status" value="3"/>
</dbReference>
<keyword evidence="18" id="KW-1185">Reference proteome</keyword>
<comment type="cofactor">
    <cofactor evidence="11">
        <name>heme c</name>
        <dbReference type="ChEBI" id="CHEBI:61717"/>
    </cofactor>
    <text evidence="11">Binds 3 heme c groups covalently per subunit.</text>
</comment>
<dbReference type="GO" id="GO:0005886">
    <property type="term" value="C:plasma membrane"/>
    <property type="evidence" value="ECO:0007669"/>
    <property type="project" value="UniProtKB-SubCell"/>
</dbReference>
<dbReference type="Proteomes" id="UP000195814">
    <property type="component" value="Chromosome"/>
</dbReference>
<evidence type="ECO:0000256" key="2">
    <source>
        <dbReference type="ARBA" id="ARBA00022448"/>
    </source>
</evidence>
<keyword evidence="8" id="KW-0249">Electron transport</keyword>
<evidence type="ECO:0000256" key="1">
    <source>
        <dbReference type="ARBA" id="ARBA00004236"/>
    </source>
</evidence>
<name>A0A1Y0LEH0_TATCI</name>
<dbReference type="EMBL" id="CP015581">
    <property type="protein sequence ID" value="ARV00212.1"/>
    <property type="molecule type" value="Genomic_DNA"/>
</dbReference>
<feature type="domain" description="Cytochrome c" evidence="15">
    <location>
        <begin position="182"/>
        <end position="297"/>
    </location>
</feature>
<protein>
    <submittedName>
        <fullName evidence="16">Alcohol dehydrogenase</fullName>
    </submittedName>
</protein>
<evidence type="ECO:0000256" key="9">
    <source>
        <dbReference type="ARBA" id="ARBA00023004"/>
    </source>
</evidence>
<feature type="domain" description="Cytochrome c" evidence="15">
    <location>
        <begin position="33"/>
        <end position="136"/>
    </location>
</feature>
<evidence type="ECO:0000313" key="16">
    <source>
        <dbReference type="EMBL" id="ARU96175.1"/>
    </source>
</evidence>
<evidence type="ECO:0000256" key="3">
    <source>
        <dbReference type="ARBA" id="ARBA00022475"/>
    </source>
</evidence>
<feature type="domain" description="Cytochrome c" evidence="15">
    <location>
        <begin position="320"/>
        <end position="410"/>
    </location>
</feature>
<organism evidence="16 19">
    <name type="scientific">Tatumella citrea</name>
    <name type="common">Pantoea citrea</name>
    <dbReference type="NCBI Taxonomy" id="53336"/>
    <lineage>
        <taxon>Bacteria</taxon>
        <taxon>Pseudomonadati</taxon>
        <taxon>Pseudomonadota</taxon>
        <taxon>Gammaproteobacteria</taxon>
        <taxon>Enterobacterales</taxon>
        <taxon>Erwiniaceae</taxon>
        <taxon>Tatumella</taxon>
    </lineage>
</organism>
<feature type="chain" id="PRO_5012463052" evidence="14">
    <location>
        <begin position="19"/>
        <end position="438"/>
    </location>
</feature>
<evidence type="ECO:0000256" key="7">
    <source>
        <dbReference type="ARBA" id="ARBA00022737"/>
    </source>
</evidence>
<evidence type="ECO:0000256" key="14">
    <source>
        <dbReference type="SAM" id="SignalP"/>
    </source>
</evidence>
<sequence length="438" mass="46771">MVLVIILLAYALWPTKTASLSPLPADNSPQLASLVSQGQYLATAGDCAACHTQPGGKPLAGGLPIRSPIGVIYTTNITPDKQTGIGNYSLDDFERAVRHGILPNGDTLYPAMPYPSYAKISDDDVRALYAWFMHGVQPVSQQNRASDIPWPLSMRLPLAVWRKMFAPDPANTGFTADKYQSASLARGAYLVQGLGHCGTCHTPRAGTLQEKALDDSGQQYLAGGQVIDGWLAVNLRGDKADGLGNWTEQDIIDTLRTGHNVSHTVVGQPMAEVVAKSTSHMSDADLAAIAAYIKSLPAGQGSKASYTESSQTADMLARGENPTPGAQLYVDNCSACHQTSGKGVQHIFPAMADNPTILADNPVSVIHLILDGSRLPATPQSPSALAMPGFGWRLSDKQVADLSNFIRNSWGNKATEVTEQQVKQVRADYPPKGENKDP</sequence>
<feature type="compositionally biased region" description="Basic and acidic residues" evidence="13">
    <location>
        <begin position="425"/>
        <end position="438"/>
    </location>
</feature>
<evidence type="ECO:0000256" key="6">
    <source>
        <dbReference type="ARBA" id="ARBA00022729"/>
    </source>
</evidence>
<evidence type="ECO:0000256" key="13">
    <source>
        <dbReference type="SAM" id="MobiDB-lite"/>
    </source>
</evidence>
<keyword evidence="2" id="KW-0813">Transport</keyword>
<feature type="binding site" description="axial binding residue" evidence="12">
    <location>
        <position position="51"/>
    </location>
    <ligand>
        <name>heme c</name>
        <dbReference type="ChEBI" id="CHEBI:61717"/>
        <label>1</label>
    </ligand>
    <ligandPart>
        <name>Fe</name>
        <dbReference type="ChEBI" id="CHEBI:18248"/>
    </ligandPart>
</feature>
<evidence type="ECO:0000256" key="12">
    <source>
        <dbReference type="PIRSR" id="PIRSR000018-51"/>
    </source>
</evidence>
<evidence type="ECO:0000259" key="15">
    <source>
        <dbReference type="PROSITE" id="PS51007"/>
    </source>
</evidence>
<feature type="binding site" description="covalent" evidence="11">
    <location>
        <position position="197"/>
    </location>
    <ligand>
        <name>heme c</name>
        <dbReference type="ChEBI" id="CHEBI:61717"/>
        <label>2</label>
    </ligand>
</feature>
<dbReference type="GO" id="GO:0005506">
    <property type="term" value="F:iron ion binding"/>
    <property type="evidence" value="ECO:0007669"/>
    <property type="project" value="InterPro"/>
</dbReference>
<keyword evidence="6 14" id="KW-0732">Signal</keyword>
<feature type="binding site" description="covalent" evidence="11">
    <location>
        <position position="47"/>
    </location>
    <ligand>
        <name>heme c</name>
        <dbReference type="ChEBI" id="CHEBI:61717"/>
        <label>1</label>
    </ligand>
</feature>
<feature type="binding site" description="axial binding residue" evidence="12">
    <location>
        <position position="337"/>
    </location>
    <ligand>
        <name>heme c</name>
        <dbReference type="ChEBI" id="CHEBI:61717"/>
        <label>3</label>
    </ligand>
    <ligandPart>
        <name>Fe</name>
        <dbReference type="ChEBI" id="CHEBI:18248"/>
    </ligandPart>
</feature>
<dbReference type="EMBL" id="CP015579">
    <property type="protein sequence ID" value="ARU96175.1"/>
    <property type="molecule type" value="Genomic_DNA"/>
</dbReference>
<feature type="signal peptide" evidence="14">
    <location>
        <begin position="1"/>
        <end position="18"/>
    </location>
</feature>
<dbReference type="PIRSF" id="PIRSF000018">
    <property type="entry name" value="Mb_ADH_cyt_c"/>
    <property type="match status" value="1"/>
</dbReference>
<proteinExistence type="predicted"/>
<keyword evidence="7" id="KW-0677">Repeat</keyword>
<comment type="subcellular location">
    <subcellularLocation>
        <location evidence="1">Cell membrane</location>
    </subcellularLocation>
</comment>
<dbReference type="Proteomes" id="UP000195729">
    <property type="component" value="Chromosome"/>
</dbReference>
<dbReference type="InterPro" id="IPR008168">
    <property type="entry name" value="Cyt_C_IC"/>
</dbReference>
<keyword evidence="4 11" id="KW-0349">Heme</keyword>
<dbReference type="PRINTS" id="PR00605">
    <property type="entry name" value="CYTCHROMECIC"/>
</dbReference>
<feature type="binding site" description="covalent" evidence="11">
    <location>
        <position position="200"/>
    </location>
    <ligand>
        <name>heme c</name>
        <dbReference type="ChEBI" id="CHEBI:61717"/>
        <label>2</label>
    </ligand>
</feature>
<evidence type="ECO:0000256" key="4">
    <source>
        <dbReference type="ARBA" id="ARBA00022617"/>
    </source>
</evidence>
<evidence type="ECO:0000313" key="19">
    <source>
        <dbReference type="Proteomes" id="UP000195814"/>
    </source>
</evidence>
<dbReference type="GO" id="GO:0020037">
    <property type="term" value="F:heme binding"/>
    <property type="evidence" value="ECO:0007669"/>
    <property type="project" value="InterPro"/>
</dbReference>
<keyword evidence="9 12" id="KW-0408">Iron</keyword>
<gene>
    <name evidence="16" type="ORF">A7K98_12295</name>
    <name evidence="17" type="ORF">A7K99_12290</name>
</gene>
<evidence type="ECO:0000313" key="17">
    <source>
        <dbReference type="EMBL" id="ARV00212.1"/>
    </source>
</evidence>
<dbReference type="GO" id="GO:0009055">
    <property type="term" value="F:electron transfer activity"/>
    <property type="evidence" value="ECO:0007669"/>
    <property type="project" value="InterPro"/>
</dbReference>
<dbReference type="GO" id="GO:0016614">
    <property type="term" value="F:oxidoreductase activity, acting on CH-OH group of donors"/>
    <property type="evidence" value="ECO:0007669"/>
    <property type="project" value="InterPro"/>
</dbReference>
<dbReference type="AlphaFoldDB" id="A0A1Y0LEH0"/>
<evidence type="ECO:0000256" key="10">
    <source>
        <dbReference type="ARBA" id="ARBA00023136"/>
    </source>
</evidence>
<dbReference type="Pfam" id="PF00034">
    <property type="entry name" value="Cytochrom_C"/>
    <property type="match status" value="2"/>
</dbReference>
<dbReference type="InterPro" id="IPR014353">
    <property type="entry name" value="Membr-bd_ADH_cyt_c"/>
</dbReference>
<dbReference type="PANTHER" id="PTHR35008:SF8">
    <property type="entry name" value="ALCOHOL DEHYDROGENASE CYTOCHROME C SUBUNIT"/>
    <property type="match status" value="1"/>
</dbReference>
<evidence type="ECO:0000256" key="8">
    <source>
        <dbReference type="ARBA" id="ARBA00022982"/>
    </source>
</evidence>
<dbReference type="PROSITE" id="PS51007">
    <property type="entry name" value="CYTC"/>
    <property type="match status" value="3"/>
</dbReference>
<feature type="binding site" description="covalent" evidence="11">
    <location>
        <position position="333"/>
    </location>
    <ligand>
        <name>heme c</name>
        <dbReference type="ChEBI" id="CHEBI:61717"/>
        <label>3</label>
    </ligand>
</feature>
<keyword evidence="5 12" id="KW-0479">Metal-binding</keyword>
<dbReference type="SUPFAM" id="SSF46626">
    <property type="entry name" value="Cytochrome c"/>
    <property type="match status" value="3"/>
</dbReference>
<reference evidence="18 19" key="1">
    <citation type="submission" date="2016-05" db="EMBL/GenBank/DDBJ databases">
        <title>Complete genome sequence of two 2,5-diketo-D-glunonic acid producing strain Tatumella citrea.</title>
        <authorList>
            <person name="Duan C."/>
            <person name="Yang J."/>
            <person name="Yang S."/>
        </authorList>
    </citation>
    <scope>NUCLEOTIDE SEQUENCE [LARGE SCALE GENOMIC DNA]</scope>
    <source>
        <strain evidence="17 18">ATCC 39140</strain>
        <strain evidence="16 19">DSM 13699</strain>
    </source>
</reference>
<dbReference type="KEGG" id="tci:A7K98_12295"/>
<dbReference type="InterPro" id="IPR036909">
    <property type="entry name" value="Cyt_c-like_dom_sf"/>
</dbReference>
<dbReference type="InterPro" id="IPR051459">
    <property type="entry name" value="Cytochrome_c-type_DH"/>
</dbReference>
<evidence type="ECO:0000256" key="5">
    <source>
        <dbReference type="ARBA" id="ARBA00022723"/>
    </source>
</evidence>
<dbReference type="PANTHER" id="PTHR35008">
    <property type="entry name" value="BLL4482 PROTEIN-RELATED"/>
    <property type="match status" value="1"/>
</dbReference>
<accession>A0A1Y0LEH0</accession>
<evidence type="ECO:0000313" key="18">
    <source>
        <dbReference type="Proteomes" id="UP000195729"/>
    </source>
</evidence>
<feature type="region of interest" description="Disordered" evidence="13">
    <location>
        <begin position="417"/>
        <end position="438"/>
    </location>
</feature>
<keyword evidence="3" id="KW-1003">Cell membrane</keyword>
<dbReference type="Pfam" id="PF13442">
    <property type="entry name" value="Cytochrome_CBB3"/>
    <property type="match status" value="1"/>
</dbReference>
<feature type="binding site" description="covalent" evidence="11">
    <location>
        <position position="50"/>
    </location>
    <ligand>
        <name>heme c</name>
        <dbReference type="ChEBI" id="CHEBI:61717"/>
        <label>1</label>
    </ligand>
</feature>
<dbReference type="InterPro" id="IPR009056">
    <property type="entry name" value="Cyt_c-like_dom"/>
</dbReference>
<feature type="binding site" description="covalent" evidence="11">
    <location>
        <position position="336"/>
    </location>
    <ligand>
        <name>heme c</name>
        <dbReference type="ChEBI" id="CHEBI:61717"/>
        <label>3</label>
    </ligand>
</feature>
<feature type="binding site" description="axial binding residue" evidence="12">
    <location>
        <position position="201"/>
    </location>
    <ligand>
        <name>heme c</name>
        <dbReference type="ChEBI" id="CHEBI:61717"/>
        <label>2</label>
    </ligand>
    <ligandPart>
        <name>Fe</name>
        <dbReference type="ChEBI" id="CHEBI:18248"/>
    </ligandPart>
</feature>